<dbReference type="Proteomes" id="UP000315995">
    <property type="component" value="Chromosome"/>
</dbReference>
<dbReference type="PROSITE" id="PS51234">
    <property type="entry name" value="TSP3"/>
    <property type="match status" value="1"/>
</dbReference>
<dbReference type="InterPro" id="IPR009003">
    <property type="entry name" value="Peptidase_S1_PA"/>
</dbReference>
<dbReference type="SMART" id="SM00020">
    <property type="entry name" value="Tryp_SPc"/>
    <property type="match status" value="1"/>
</dbReference>
<dbReference type="PRINTS" id="PR00722">
    <property type="entry name" value="CHYMOTRYPSIN"/>
</dbReference>
<dbReference type="SUPFAM" id="SSF50494">
    <property type="entry name" value="Trypsin-like serine proteases"/>
    <property type="match status" value="1"/>
</dbReference>
<dbReference type="GO" id="GO:0007155">
    <property type="term" value="P:cell adhesion"/>
    <property type="evidence" value="ECO:0007669"/>
    <property type="project" value="InterPro"/>
</dbReference>
<dbReference type="Gene3D" id="4.10.1080.10">
    <property type="entry name" value="TSP type-3 repeat"/>
    <property type="match status" value="1"/>
</dbReference>
<dbReference type="InterPro" id="IPR043504">
    <property type="entry name" value="Peptidase_S1_PA_chymotrypsin"/>
</dbReference>
<evidence type="ECO:0000313" key="6">
    <source>
        <dbReference type="Proteomes" id="UP000315995"/>
    </source>
</evidence>
<name>A0A4Y6PMS2_PERCE</name>
<organism evidence="5 6">
    <name type="scientific">Persicimonas caeni</name>
    <dbReference type="NCBI Taxonomy" id="2292766"/>
    <lineage>
        <taxon>Bacteria</taxon>
        <taxon>Deltaproteobacteria</taxon>
        <taxon>Bradymonadales</taxon>
        <taxon>Bradymonadaceae</taxon>
        <taxon>Persicimonas</taxon>
    </lineage>
</organism>
<proteinExistence type="predicted"/>
<dbReference type="SUPFAM" id="SSF103647">
    <property type="entry name" value="TSP type-3 repeat"/>
    <property type="match status" value="1"/>
</dbReference>
<dbReference type="OrthoDB" id="5290391at2"/>
<keyword evidence="2" id="KW-0106">Calcium</keyword>
<keyword evidence="5" id="KW-0645">Protease</keyword>
<accession>A0A4Y6PMS2</accession>
<dbReference type="EMBL" id="CP041186">
    <property type="protein sequence ID" value="QDG49606.1"/>
    <property type="molecule type" value="Genomic_DNA"/>
</dbReference>
<keyword evidence="5" id="KW-0378">Hydrolase</keyword>
<evidence type="ECO:0000313" key="5">
    <source>
        <dbReference type="EMBL" id="QDG49606.1"/>
    </source>
</evidence>
<dbReference type="PROSITE" id="PS50240">
    <property type="entry name" value="TRYPSIN_DOM"/>
    <property type="match status" value="1"/>
</dbReference>
<evidence type="ECO:0000256" key="3">
    <source>
        <dbReference type="SAM" id="MobiDB-lite"/>
    </source>
</evidence>
<dbReference type="GO" id="GO:0006508">
    <property type="term" value="P:proteolysis"/>
    <property type="evidence" value="ECO:0007669"/>
    <property type="project" value="UniProtKB-KW"/>
</dbReference>
<dbReference type="AlphaFoldDB" id="A0A4Y6PMS2"/>
<keyword evidence="6" id="KW-1185">Reference proteome</keyword>
<dbReference type="PROSITE" id="PS51257">
    <property type="entry name" value="PROKAR_LIPOPROTEIN"/>
    <property type="match status" value="1"/>
</dbReference>
<dbReference type="Pfam" id="PF02412">
    <property type="entry name" value="TSP_3"/>
    <property type="match status" value="3"/>
</dbReference>
<evidence type="ECO:0000256" key="2">
    <source>
        <dbReference type="ARBA" id="ARBA00022837"/>
    </source>
</evidence>
<dbReference type="InterPro" id="IPR003367">
    <property type="entry name" value="Thrombospondin_3-like_rpt"/>
</dbReference>
<evidence type="ECO:0000259" key="4">
    <source>
        <dbReference type="PROSITE" id="PS50240"/>
    </source>
</evidence>
<sequence length="454" mass="46990">MAHDALRYSVNGLIGLVVAAVAAGTLSGCVEQPHEEQELATVRQAIKGGERDSAHPAAVGLFSTSSGGICSGTLIAPNLVLTAQHCVARVESQQVICGQTNFGAKYSATSLFVTTEPYLTRDAGNYTRAKEIVIPDGTGDMCNEDIALVILSSNIPNSQAVPIPPRLDSPVRRGEGYTAIGYGHTGSGEGAGVRRILEGLSIQCEGSECPTYTSVQDKEFLGDEGTCQGDSGGPAIDQQGRVLGALSRGAAGCRSSVYSAVYGWGDWIKQVGQRASQEGGYPSPAWVSGDPNADSDSDGVINGEDNCPSVSNEQQNDMDNDGVGDACDMDADGDGVGSNDNCPLVPNANQDDSDGDGTGNACDGDSDGDGLNDELDNCPFTSNAGQEDIDNDGLGDVCDPENTIVVRKNNNGSSGTDEGCSVAADASPMRLFGQAAALLLLLGVARVRRWRREA</sequence>
<keyword evidence="1" id="KW-0732">Signal</keyword>
<feature type="region of interest" description="Disordered" evidence="3">
    <location>
        <begin position="275"/>
        <end position="375"/>
    </location>
</feature>
<dbReference type="RefSeq" id="WP_141196103.1">
    <property type="nucleotide sequence ID" value="NZ_CP041186.1"/>
</dbReference>
<feature type="compositionally biased region" description="Acidic residues" evidence="3">
    <location>
        <begin position="364"/>
        <end position="375"/>
    </location>
</feature>
<dbReference type="Gene3D" id="2.40.10.10">
    <property type="entry name" value="Trypsin-like serine proteases"/>
    <property type="match status" value="2"/>
</dbReference>
<evidence type="ECO:0000256" key="1">
    <source>
        <dbReference type="ARBA" id="ARBA00022729"/>
    </source>
</evidence>
<accession>A0A5B8Y082</accession>
<dbReference type="InterPro" id="IPR001314">
    <property type="entry name" value="Peptidase_S1A"/>
</dbReference>
<dbReference type="GO" id="GO:0004252">
    <property type="term" value="F:serine-type endopeptidase activity"/>
    <property type="evidence" value="ECO:0007669"/>
    <property type="project" value="InterPro"/>
</dbReference>
<dbReference type="GO" id="GO:0005509">
    <property type="term" value="F:calcium ion binding"/>
    <property type="evidence" value="ECO:0007669"/>
    <property type="project" value="InterPro"/>
</dbReference>
<gene>
    <name evidence="5" type="ORF">FIV42_02280</name>
</gene>
<feature type="compositionally biased region" description="Acidic residues" evidence="3">
    <location>
        <begin position="316"/>
        <end position="333"/>
    </location>
</feature>
<feature type="domain" description="Peptidase S1" evidence="4">
    <location>
        <begin position="46"/>
        <end position="273"/>
    </location>
</feature>
<reference evidence="5 6" key="1">
    <citation type="submission" date="2019-06" db="EMBL/GenBank/DDBJ databases">
        <title>Persicimonas caeni gen. nov., sp. nov., a predatory bacterium isolated from solar saltern.</title>
        <authorList>
            <person name="Wang S."/>
        </authorList>
    </citation>
    <scope>NUCLEOTIDE SEQUENCE [LARGE SCALE GENOMIC DNA]</scope>
    <source>
        <strain evidence="5 6">YN101</strain>
    </source>
</reference>
<dbReference type="InterPro" id="IPR028974">
    <property type="entry name" value="TSP_type-3_rpt"/>
</dbReference>
<protein>
    <submittedName>
        <fullName evidence="5">Trypsin-like serine protease</fullName>
    </submittedName>
</protein>
<dbReference type="PANTHER" id="PTHR10199">
    <property type="entry name" value="THROMBOSPONDIN"/>
    <property type="match status" value="1"/>
</dbReference>
<dbReference type="Pfam" id="PF00089">
    <property type="entry name" value="Trypsin"/>
    <property type="match status" value="1"/>
</dbReference>
<dbReference type="InterPro" id="IPR001254">
    <property type="entry name" value="Trypsin_dom"/>
</dbReference>
<dbReference type="InterPro" id="IPR017897">
    <property type="entry name" value="Thrombospondin_3_rpt"/>
</dbReference>